<proteinExistence type="predicted"/>
<evidence type="ECO:0000313" key="2">
    <source>
        <dbReference type="Proteomes" id="UP000516173"/>
    </source>
</evidence>
<reference evidence="1 2" key="1">
    <citation type="submission" date="2020-08" db="EMBL/GenBank/DDBJ databases">
        <title>Genome Sequencing of Nocardia wallacei strain FMUON74 and assembly.</title>
        <authorList>
            <person name="Toyokawa M."/>
            <person name="Uesaka K."/>
        </authorList>
    </citation>
    <scope>NUCLEOTIDE SEQUENCE [LARGE SCALE GENOMIC DNA]</scope>
    <source>
        <strain evidence="1 2">FMUON74</strain>
    </source>
</reference>
<protein>
    <recommendedName>
        <fullName evidence="3">Major tail protein</fullName>
    </recommendedName>
</protein>
<dbReference type="Proteomes" id="UP000516173">
    <property type="component" value="Chromosome"/>
</dbReference>
<dbReference type="RefSeq" id="WP_187685157.1">
    <property type="nucleotide sequence ID" value="NZ_AP023396.1"/>
</dbReference>
<dbReference type="GeneID" id="80350583"/>
<dbReference type="KEGG" id="nwl:NWFMUON74_61750"/>
<gene>
    <name evidence="1" type="ORF">NWFMUON74_61750</name>
</gene>
<dbReference type="AlphaFoldDB" id="A0A7G1KW44"/>
<name>A0A7G1KW44_9NOCA</name>
<dbReference type="EMBL" id="AP023396">
    <property type="protein sequence ID" value="BCK58403.1"/>
    <property type="molecule type" value="Genomic_DNA"/>
</dbReference>
<sequence length="366" mass="38141">MAVLPVVKGLRMRATLVDACGMPIVGPRSRVVTSGFVTATLSPQMRDAEEIEQTNAEGRVCVSDRTPPERKWLNATIEFCAVNTCLFNMFTDWEIVTDWEGKDIGFSDQKEVPSDRGVAIEIWSGVGSEDACEVPTTDDILNGAAGGSSLPYGYTFFVVKEGQLGDTEIGAKASTFTINAITVNATRWGRGPYNVMATDANNTPGRMLRPIQPGQHRRMFKTTIAPPEPSDDCCPLILPSPYYGETAVAVAPAQPACGSVGTSEVQTITIGGSPTGGTFTLTFRGSTTAPIPHNAAAATVKAALESLPTIGTGNVNVSGSAGGPYTCTFTGDLAELGLPAMTASASGLTPSGTVTIATTVEGGVYS</sequence>
<accession>A0A7G1KW44</accession>
<evidence type="ECO:0008006" key="3">
    <source>
        <dbReference type="Google" id="ProtNLM"/>
    </source>
</evidence>
<keyword evidence="2" id="KW-1185">Reference proteome</keyword>
<evidence type="ECO:0000313" key="1">
    <source>
        <dbReference type="EMBL" id="BCK58403.1"/>
    </source>
</evidence>
<organism evidence="1 2">
    <name type="scientific">Nocardia wallacei</name>
    <dbReference type="NCBI Taxonomy" id="480035"/>
    <lineage>
        <taxon>Bacteria</taxon>
        <taxon>Bacillati</taxon>
        <taxon>Actinomycetota</taxon>
        <taxon>Actinomycetes</taxon>
        <taxon>Mycobacteriales</taxon>
        <taxon>Nocardiaceae</taxon>
        <taxon>Nocardia</taxon>
    </lineage>
</organism>